<sequence>MLRRHIFYSTRIPQAKKYIIDPASITTSPGDVFRGYPRLGVNQGNYTVPLFDTSGVTSSKILTVTSAGAIGVNGGYNNAAGALGYGQDSWFTAHYANSGTTVSYQFTGLNDAAVYELTLIGSRAGSTEVRVTNYTVSGVTKSHQSTTQDGLGNRTLTSVFSNLKSAGGKLSFSFNAAPGSTFGYLNIIQLVEVV</sequence>
<organism evidence="1 2">
    <name type="scientific">Hymenobacter cavernae</name>
    <dbReference type="NCBI Taxonomy" id="2044852"/>
    <lineage>
        <taxon>Bacteria</taxon>
        <taxon>Pseudomonadati</taxon>
        <taxon>Bacteroidota</taxon>
        <taxon>Cytophagia</taxon>
        <taxon>Cytophagales</taxon>
        <taxon>Hymenobacteraceae</taxon>
        <taxon>Hymenobacter</taxon>
    </lineage>
</organism>
<protein>
    <recommendedName>
        <fullName evidence="3">CBM6 domain-containing protein</fullName>
    </recommendedName>
</protein>
<dbReference type="RefSeq" id="WP_188816096.1">
    <property type="nucleotide sequence ID" value="NZ_BMHT01000010.1"/>
</dbReference>
<evidence type="ECO:0000313" key="1">
    <source>
        <dbReference type="EMBL" id="GGF26333.1"/>
    </source>
</evidence>
<comment type="caution">
    <text evidence="1">The sequence shown here is derived from an EMBL/GenBank/DDBJ whole genome shotgun (WGS) entry which is preliminary data.</text>
</comment>
<keyword evidence="2" id="KW-1185">Reference proteome</keyword>
<dbReference type="Proteomes" id="UP000632273">
    <property type="component" value="Unassembled WGS sequence"/>
</dbReference>
<gene>
    <name evidence="1" type="ORF">GCM10011383_42320</name>
</gene>
<reference evidence="2" key="1">
    <citation type="journal article" date="2019" name="Int. J. Syst. Evol. Microbiol.">
        <title>The Global Catalogue of Microorganisms (GCM) 10K type strain sequencing project: providing services to taxonomists for standard genome sequencing and annotation.</title>
        <authorList>
            <consortium name="The Broad Institute Genomics Platform"/>
            <consortium name="The Broad Institute Genome Sequencing Center for Infectious Disease"/>
            <person name="Wu L."/>
            <person name="Ma J."/>
        </authorList>
    </citation>
    <scope>NUCLEOTIDE SEQUENCE [LARGE SCALE GENOMIC DNA]</scope>
    <source>
        <strain evidence="2">CGMCC 1.15197</strain>
    </source>
</reference>
<dbReference type="EMBL" id="BMHT01000010">
    <property type="protein sequence ID" value="GGF26333.1"/>
    <property type="molecule type" value="Genomic_DNA"/>
</dbReference>
<name>A0ABQ1UU98_9BACT</name>
<evidence type="ECO:0000313" key="2">
    <source>
        <dbReference type="Proteomes" id="UP000632273"/>
    </source>
</evidence>
<evidence type="ECO:0008006" key="3">
    <source>
        <dbReference type="Google" id="ProtNLM"/>
    </source>
</evidence>
<accession>A0ABQ1UU98</accession>
<proteinExistence type="predicted"/>